<reference evidence="18" key="2">
    <citation type="submission" date="2021-04" db="EMBL/GenBank/DDBJ databases">
        <authorList>
            <person name="Gilroy R."/>
        </authorList>
    </citation>
    <scope>NUCLEOTIDE SEQUENCE</scope>
    <source>
        <strain evidence="18">5134</strain>
    </source>
</reference>
<dbReference type="GO" id="GO:0000155">
    <property type="term" value="F:phosphorelay sensor kinase activity"/>
    <property type="evidence" value="ECO:0007669"/>
    <property type="project" value="InterPro"/>
</dbReference>
<dbReference type="CDD" id="cd00082">
    <property type="entry name" value="HisKA"/>
    <property type="match status" value="1"/>
</dbReference>
<dbReference type="GO" id="GO:0003700">
    <property type="term" value="F:DNA-binding transcription factor activity"/>
    <property type="evidence" value="ECO:0007669"/>
    <property type="project" value="InterPro"/>
</dbReference>
<dbReference type="Gene3D" id="1.10.10.60">
    <property type="entry name" value="Homeodomain-like"/>
    <property type="match status" value="1"/>
</dbReference>
<keyword evidence="8" id="KW-0902">Two-component regulatory system</keyword>
<evidence type="ECO:0000256" key="2">
    <source>
        <dbReference type="ARBA" id="ARBA00012438"/>
    </source>
</evidence>
<organism evidence="18 19">
    <name type="scientific">Candidatus Alistipes intestinigallinarum</name>
    <dbReference type="NCBI Taxonomy" id="2838440"/>
    <lineage>
        <taxon>Bacteria</taxon>
        <taxon>Pseudomonadati</taxon>
        <taxon>Bacteroidota</taxon>
        <taxon>Bacteroidia</taxon>
        <taxon>Bacteroidales</taxon>
        <taxon>Rikenellaceae</taxon>
        <taxon>Alistipes</taxon>
    </lineage>
</organism>
<dbReference type="SMART" id="SM00388">
    <property type="entry name" value="HisKA"/>
    <property type="match status" value="1"/>
</dbReference>
<evidence type="ECO:0000256" key="1">
    <source>
        <dbReference type="ARBA" id="ARBA00000085"/>
    </source>
</evidence>
<keyword evidence="6" id="KW-0418">Kinase</keyword>
<evidence type="ECO:0000256" key="11">
    <source>
        <dbReference type="ARBA" id="ARBA00023163"/>
    </source>
</evidence>
<dbReference type="PROSITE" id="PS01124">
    <property type="entry name" value="HTH_ARAC_FAMILY_2"/>
    <property type="match status" value="1"/>
</dbReference>
<name>A0A9D2CC04_9BACT</name>
<keyword evidence="10" id="KW-0238">DNA-binding</keyword>
<dbReference type="InterPro" id="IPR003594">
    <property type="entry name" value="HATPase_dom"/>
</dbReference>
<dbReference type="SUPFAM" id="SSF52172">
    <property type="entry name" value="CheY-like"/>
    <property type="match status" value="1"/>
</dbReference>
<dbReference type="PROSITE" id="PS50110">
    <property type="entry name" value="RESPONSE_REGULATORY"/>
    <property type="match status" value="1"/>
</dbReference>
<evidence type="ECO:0000256" key="5">
    <source>
        <dbReference type="ARBA" id="ARBA00022741"/>
    </source>
</evidence>
<dbReference type="EC" id="2.7.13.3" evidence="2"/>
<dbReference type="SUPFAM" id="SSF46689">
    <property type="entry name" value="Homeodomain-like"/>
    <property type="match status" value="1"/>
</dbReference>
<dbReference type="InterPro" id="IPR001789">
    <property type="entry name" value="Sig_transdc_resp-reg_receiver"/>
</dbReference>
<evidence type="ECO:0000313" key="18">
    <source>
        <dbReference type="EMBL" id="HIY69826.1"/>
    </source>
</evidence>
<keyword evidence="11" id="KW-0804">Transcription</keyword>
<gene>
    <name evidence="18" type="ORF">H9828_10490</name>
</gene>
<comment type="caution">
    <text evidence="18">The sequence shown here is derived from an EMBL/GenBank/DDBJ whole genome shotgun (WGS) entry which is preliminary data.</text>
</comment>
<keyword evidence="14" id="KW-1133">Transmembrane helix</keyword>
<evidence type="ECO:0000256" key="13">
    <source>
        <dbReference type="SAM" id="MobiDB-lite"/>
    </source>
</evidence>
<evidence type="ECO:0000256" key="6">
    <source>
        <dbReference type="ARBA" id="ARBA00022777"/>
    </source>
</evidence>
<evidence type="ECO:0000256" key="12">
    <source>
        <dbReference type="PROSITE-ProRule" id="PRU00169"/>
    </source>
</evidence>
<dbReference type="Pfam" id="PF00072">
    <property type="entry name" value="Response_reg"/>
    <property type="match status" value="1"/>
</dbReference>
<feature type="domain" description="Response regulatory" evidence="17">
    <location>
        <begin position="1088"/>
        <end position="1203"/>
    </location>
</feature>
<reference evidence="18" key="1">
    <citation type="journal article" date="2021" name="PeerJ">
        <title>Extensive microbial diversity within the chicken gut microbiome revealed by metagenomics and culture.</title>
        <authorList>
            <person name="Gilroy R."/>
            <person name="Ravi A."/>
            <person name="Getino M."/>
            <person name="Pursley I."/>
            <person name="Horton D.L."/>
            <person name="Alikhan N.F."/>
            <person name="Baker D."/>
            <person name="Gharbi K."/>
            <person name="Hall N."/>
            <person name="Watson M."/>
            <person name="Adriaenssens E.M."/>
            <person name="Foster-Nyarko E."/>
            <person name="Jarju S."/>
            <person name="Secka A."/>
            <person name="Antonio M."/>
            <person name="Oren A."/>
            <person name="Chaudhuri R.R."/>
            <person name="La Ragione R."/>
            <person name="Hildebrand F."/>
            <person name="Pallen M.J."/>
        </authorList>
    </citation>
    <scope>NUCLEOTIDE SEQUENCE</scope>
    <source>
        <strain evidence="18">5134</strain>
    </source>
</reference>
<keyword evidence="7" id="KW-0067">ATP-binding</keyword>
<dbReference type="InterPro" id="IPR036890">
    <property type="entry name" value="HATPase_C_sf"/>
</dbReference>
<feature type="domain" description="Histidine kinase" evidence="16">
    <location>
        <begin position="818"/>
        <end position="1038"/>
    </location>
</feature>
<feature type="region of interest" description="Disordered" evidence="13">
    <location>
        <begin position="1333"/>
        <end position="1357"/>
    </location>
</feature>
<keyword evidence="9" id="KW-0805">Transcription regulation</keyword>
<dbReference type="InterPro" id="IPR013783">
    <property type="entry name" value="Ig-like_fold"/>
</dbReference>
<feature type="transmembrane region" description="Helical" evidence="14">
    <location>
        <begin position="760"/>
        <end position="782"/>
    </location>
</feature>
<sequence length="1357" mass="154950">MLLTAAPGLYGGNMRFSHLSNINQLPSNTIHTICQDHKGFIWIGTENGLCRWDGYTMVTYEPSLENPDNLPSKSILKVFADSQDRLWVITSRGLRYYDYRKNSFSAPKNDIATLSLCAIAESQQGLYLGISDILHSYNEREDRFEPILVHGREVRNRFTSLAVDAAGDVWAGTKTDGLIHINRGHTVITHFRANDDTRDWLASNQINTLYYSPSGVLWIGTNNRGACYYHIDKQRFYVLPELSDASITAFCEDADQNLWIGTNQGLYIYNPHLGSIVAHQVKDPSNYNLLSDNLITVIFRDREHNMLVGTRYGGINIQPYMFRQFSFYDWGEGESYLSGRTVRQILPDGNGDIWIATEDGNLNRLVQSNNTIQKLLIPGKENSNPYALLKDRKGRLWIGTTSNGLYCYTPQTGRFDQFTVEHYPGLSTNHILALLEDSEGRLWVGTTSGLVIYDEAKDLFIQFEPYRFRKQSINHLMMDDAGNVWIATHAQGLFYYNKEQKRIREFTLRNTDGQTIRSNKHINYIYQDSRHHLWISTNYDGLICYAPEQSRYTTYTTQNHLLSNTVYSIIEDGNGNIWASTDNGLSCYDQSSDTFVNYSVSDGLPNKQFSNNSVYCDPDGYLYFGTINGMITFHPDSLRLSLSRAQVELTELRVLGKNVVVYPSEECDLADGSRIRLSSAQAQSFSISYTVPTISHASSLFFASSFGTDTQWDYVGMQKQINFANLAPGEYRLQLKASFNNRWDGNEPVTTIHIEVEPPFWRSTVMCCCYLVIFLCLLFLGWRTFRIRQRRHAEQLASDLERKKDSELHRMQLNFFTNISHQLRIPLSLIIGPLESMIDRGSFSGKTERRMRLLARNAVKMKYLIDELLHFTQIKNLQKKIRLREGDIQSFIHDITDGFLLLAEERHIDFQVHVPQSGPSVWFSPQDVEKIVFNLLSNAFKYTLEGRISITSSLDTSSGPAILHLSVEDTGIGIEADKLNHIFEAYYQVNEWERTGQTGFGIGLALTRELVELHKGSIQVTSSPGKGSCFSLTLGVDKSFFSEDQLSRKRIDKVDIREYKFLSVEPERKFEVPDTKENRHVNPSRKHTILVVEDEPELLHFYQELFSGEFRVLLAHNGLEGWDVALKQLPDVIVSDVMMPEMNGYELVQRLKSHIATSHIQVILLTAKSGDETQIESYQAGADFYLEKPFHPAALYEQVKNLLQSREKLIHRYIAGQVEAAEIVSNNLDAKFLARIDSIIKKNLANEQFSINDLTSTAGISRTQLHLKLKSIVGMSTTEYINHLRLKESLVLLQAGYRVSEAAYSTGFSSPNYFTRLFRKKFGMLPRVYAEEHRRYGNSGDNRDDQSPSETDPSKKV</sequence>
<dbReference type="SUPFAM" id="SSF55874">
    <property type="entry name" value="ATPase domain of HSP90 chaperone/DNA topoisomerase II/histidine kinase"/>
    <property type="match status" value="1"/>
</dbReference>
<dbReference type="PANTHER" id="PTHR43547:SF2">
    <property type="entry name" value="HYBRID SIGNAL TRANSDUCTION HISTIDINE KINASE C"/>
    <property type="match status" value="1"/>
</dbReference>
<evidence type="ECO:0000259" key="17">
    <source>
        <dbReference type="PROSITE" id="PS50110"/>
    </source>
</evidence>
<feature type="modified residue" description="4-aspartylphosphate" evidence="12">
    <location>
        <position position="1136"/>
    </location>
</feature>
<dbReference type="Pfam" id="PF12833">
    <property type="entry name" value="HTH_18"/>
    <property type="match status" value="1"/>
</dbReference>
<dbReference type="PROSITE" id="PS00041">
    <property type="entry name" value="HTH_ARAC_FAMILY_1"/>
    <property type="match status" value="1"/>
</dbReference>
<evidence type="ECO:0000256" key="9">
    <source>
        <dbReference type="ARBA" id="ARBA00023015"/>
    </source>
</evidence>
<dbReference type="InterPro" id="IPR011110">
    <property type="entry name" value="Reg_prop"/>
</dbReference>
<feature type="domain" description="HTH araC/xylS-type" evidence="15">
    <location>
        <begin position="1234"/>
        <end position="1332"/>
    </location>
</feature>
<dbReference type="EMBL" id="DXDA01000080">
    <property type="protein sequence ID" value="HIY69826.1"/>
    <property type="molecule type" value="Genomic_DNA"/>
</dbReference>
<dbReference type="SUPFAM" id="SSF47384">
    <property type="entry name" value="Homodimeric domain of signal transducing histidine kinase"/>
    <property type="match status" value="1"/>
</dbReference>
<dbReference type="InterPro" id="IPR004358">
    <property type="entry name" value="Sig_transdc_His_kin-like_C"/>
</dbReference>
<evidence type="ECO:0000259" key="15">
    <source>
        <dbReference type="PROSITE" id="PS01124"/>
    </source>
</evidence>
<accession>A0A9D2CC04</accession>
<dbReference type="GO" id="GO:0005524">
    <property type="term" value="F:ATP binding"/>
    <property type="evidence" value="ECO:0007669"/>
    <property type="project" value="UniProtKB-KW"/>
</dbReference>
<dbReference type="Gene3D" id="2.130.10.10">
    <property type="entry name" value="YVTN repeat-like/Quinoprotein amine dehydrogenase"/>
    <property type="match status" value="2"/>
</dbReference>
<protein>
    <recommendedName>
        <fullName evidence="2">histidine kinase</fullName>
        <ecNumber evidence="2">2.7.13.3</ecNumber>
    </recommendedName>
</protein>
<dbReference type="Pfam" id="PF00512">
    <property type="entry name" value="HisKA"/>
    <property type="match status" value="1"/>
</dbReference>
<dbReference type="SUPFAM" id="SSF63829">
    <property type="entry name" value="Calcium-dependent phosphotriesterase"/>
    <property type="match status" value="2"/>
</dbReference>
<dbReference type="Gene3D" id="1.10.287.130">
    <property type="match status" value="1"/>
</dbReference>
<evidence type="ECO:0000256" key="4">
    <source>
        <dbReference type="ARBA" id="ARBA00022679"/>
    </source>
</evidence>
<evidence type="ECO:0000256" key="7">
    <source>
        <dbReference type="ARBA" id="ARBA00022840"/>
    </source>
</evidence>
<keyword evidence="3 12" id="KW-0597">Phosphoprotein</keyword>
<dbReference type="InterPro" id="IPR003661">
    <property type="entry name" value="HisK_dim/P_dom"/>
</dbReference>
<dbReference type="InterPro" id="IPR015943">
    <property type="entry name" value="WD40/YVTN_repeat-like_dom_sf"/>
</dbReference>
<dbReference type="CDD" id="cd16922">
    <property type="entry name" value="HATPase_EvgS-ArcB-TorS-like"/>
    <property type="match status" value="1"/>
</dbReference>
<comment type="catalytic activity">
    <reaction evidence="1">
        <text>ATP + protein L-histidine = ADP + protein N-phospho-L-histidine.</text>
        <dbReference type="EC" id="2.7.13.3"/>
    </reaction>
</comment>
<dbReference type="InterPro" id="IPR036097">
    <property type="entry name" value="HisK_dim/P_sf"/>
</dbReference>
<evidence type="ECO:0000256" key="14">
    <source>
        <dbReference type="SAM" id="Phobius"/>
    </source>
</evidence>
<dbReference type="InterPro" id="IPR011006">
    <property type="entry name" value="CheY-like_superfamily"/>
</dbReference>
<dbReference type="PANTHER" id="PTHR43547">
    <property type="entry name" value="TWO-COMPONENT HISTIDINE KINASE"/>
    <property type="match status" value="1"/>
</dbReference>
<keyword evidence="14" id="KW-0812">Transmembrane</keyword>
<keyword evidence="5" id="KW-0547">Nucleotide-binding</keyword>
<dbReference type="InterPro" id="IPR018062">
    <property type="entry name" value="HTH_AraC-typ_CS"/>
</dbReference>
<dbReference type="Pfam" id="PF07494">
    <property type="entry name" value="Reg_prop"/>
    <property type="match status" value="7"/>
</dbReference>
<dbReference type="Gene3D" id="3.40.50.2300">
    <property type="match status" value="1"/>
</dbReference>
<dbReference type="SMART" id="SM00448">
    <property type="entry name" value="REC"/>
    <property type="match status" value="1"/>
</dbReference>
<evidence type="ECO:0000256" key="3">
    <source>
        <dbReference type="ARBA" id="ARBA00022553"/>
    </source>
</evidence>
<keyword evidence="4" id="KW-0808">Transferase</keyword>
<dbReference type="Pfam" id="PF02518">
    <property type="entry name" value="HATPase_c"/>
    <property type="match status" value="1"/>
</dbReference>
<dbReference type="Gene3D" id="2.60.40.10">
    <property type="entry name" value="Immunoglobulins"/>
    <property type="match status" value="1"/>
</dbReference>
<dbReference type="InterPro" id="IPR018060">
    <property type="entry name" value="HTH_AraC"/>
</dbReference>
<dbReference type="SMART" id="SM00387">
    <property type="entry name" value="HATPase_c"/>
    <property type="match status" value="1"/>
</dbReference>
<dbReference type="Proteomes" id="UP000886844">
    <property type="component" value="Unassembled WGS sequence"/>
</dbReference>
<proteinExistence type="predicted"/>
<dbReference type="GO" id="GO:0043565">
    <property type="term" value="F:sequence-specific DNA binding"/>
    <property type="evidence" value="ECO:0007669"/>
    <property type="project" value="InterPro"/>
</dbReference>
<dbReference type="InterPro" id="IPR005467">
    <property type="entry name" value="His_kinase_dom"/>
</dbReference>
<dbReference type="FunFam" id="3.30.565.10:FF:000037">
    <property type="entry name" value="Hybrid sensor histidine kinase/response regulator"/>
    <property type="match status" value="1"/>
</dbReference>
<evidence type="ECO:0000313" key="19">
    <source>
        <dbReference type="Proteomes" id="UP000886844"/>
    </source>
</evidence>
<dbReference type="SMART" id="SM00342">
    <property type="entry name" value="HTH_ARAC"/>
    <property type="match status" value="1"/>
</dbReference>
<dbReference type="Gene3D" id="3.30.565.10">
    <property type="entry name" value="Histidine kinase-like ATPase, C-terminal domain"/>
    <property type="match status" value="1"/>
</dbReference>
<keyword evidence="14" id="KW-0472">Membrane</keyword>
<dbReference type="InterPro" id="IPR009057">
    <property type="entry name" value="Homeodomain-like_sf"/>
</dbReference>
<evidence type="ECO:0000259" key="16">
    <source>
        <dbReference type="PROSITE" id="PS50109"/>
    </source>
</evidence>
<dbReference type="PRINTS" id="PR00344">
    <property type="entry name" value="BCTRLSENSOR"/>
</dbReference>
<evidence type="ECO:0000256" key="8">
    <source>
        <dbReference type="ARBA" id="ARBA00023012"/>
    </source>
</evidence>
<dbReference type="PROSITE" id="PS50109">
    <property type="entry name" value="HIS_KIN"/>
    <property type="match status" value="1"/>
</dbReference>
<evidence type="ECO:0000256" key="10">
    <source>
        <dbReference type="ARBA" id="ARBA00023125"/>
    </source>
</evidence>